<dbReference type="EMBL" id="OQ909994">
    <property type="protein sequence ID" value="WHW97612.1"/>
    <property type="molecule type" value="Genomic_DNA"/>
</dbReference>
<organism evidence="7">
    <name type="scientific">Blastocrithidia nonstop</name>
    <dbReference type="NCBI Taxonomy" id="2592485"/>
    <lineage>
        <taxon>Eukaryota</taxon>
        <taxon>Discoba</taxon>
        <taxon>Euglenozoa</taxon>
        <taxon>Kinetoplastea</taxon>
        <taxon>Metakinetoplastina</taxon>
        <taxon>Trypanosomatida</taxon>
        <taxon>Trypanosomatidae</taxon>
        <taxon>Blastocrithidia</taxon>
    </lineage>
</organism>
<feature type="transmembrane region" description="Helical" evidence="5">
    <location>
        <begin position="267"/>
        <end position="288"/>
    </location>
</feature>
<accession>A0AAT9UQY3</accession>
<reference evidence="7" key="1">
    <citation type="submission" date="2023-04" db="EMBL/GenBank/DDBJ databases">
        <authorList>
            <person name="Afonin D.A."/>
        </authorList>
    </citation>
    <scope>NUCLEOTIDE SEQUENCE</scope>
    <source>
        <strain evidence="7">P57</strain>
    </source>
</reference>
<keyword evidence="2 5" id="KW-0812">Transmembrane</keyword>
<evidence type="ECO:0000256" key="3">
    <source>
        <dbReference type="ARBA" id="ARBA00022989"/>
    </source>
</evidence>
<dbReference type="GO" id="GO:0003954">
    <property type="term" value="F:NADH dehydrogenase activity"/>
    <property type="evidence" value="ECO:0007669"/>
    <property type="project" value="TreeGrafter"/>
</dbReference>
<dbReference type="InterPro" id="IPR001750">
    <property type="entry name" value="ND/Mrp_TM"/>
</dbReference>
<dbReference type="Pfam" id="PF00361">
    <property type="entry name" value="Proton_antipo_M"/>
    <property type="match status" value="1"/>
</dbReference>
<evidence type="ECO:0000256" key="1">
    <source>
        <dbReference type="ARBA" id="ARBA00004141"/>
    </source>
</evidence>
<dbReference type="PANTHER" id="PTHR42829">
    <property type="entry name" value="NADH-UBIQUINONE OXIDOREDUCTASE CHAIN 5"/>
    <property type="match status" value="1"/>
</dbReference>
<dbReference type="PRINTS" id="PR01434">
    <property type="entry name" value="NADHDHGNASE5"/>
</dbReference>
<evidence type="ECO:0000313" key="7">
    <source>
        <dbReference type="EMBL" id="WHW97612.1"/>
    </source>
</evidence>
<dbReference type="AlphaFoldDB" id="A0AAT9UQY3"/>
<protein>
    <submittedName>
        <fullName evidence="7">NADH dehydrogenase subunit 5</fullName>
    </submittedName>
</protein>
<evidence type="ECO:0000259" key="6">
    <source>
        <dbReference type="Pfam" id="PF00361"/>
    </source>
</evidence>
<gene>
    <name evidence="7" type="primary">ND5</name>
</gene>
<proteinExistence type="predicted"/>
<sequence>MVCKKIFTLTVFLCNARIYNFVFLLVFNSKTLFICTCILICFDTIIFYTTFYFFFSCFFFTFCIELLWFAFTMVFFVFFGNFFSIFVSWEFLGLQSFFLVNFNLSRFLCSRNSIKVVLVNKTGDIFFLIVISLWIKICMSFSSQVLYLDNLHYFAIFLFLFLCCITKSAQFAFHIWLPDAMEGPIPVSSLIHAATLVLCGIILLDKLLWLNHHTSFNFLWWFWLLGILIVTKVHMQFDLKKIIAYSTLCQINLSFLFLFFFDSTFCYLFFANHLFYKSSLFLVIGIILHWSNNNQNFKFIHNLFKWQFMFCKILLCFVLLQSVSYWVCFGFVCKEVVLINSQWTNILNLEFIFGFFFFFLGNVFYNFFILLILCFTHKNSNNFLSVFFLKMRLYCYTFFEI</sequence>
<feature type="transmembrane region" description="Helical" evidence="5">
    <location>
        <begin position="352"/>
        <end position="375"/>
    </location>
</feature>
<dbReference type="GO" id="GO:0042773">
    <property type="term" value="P:ATP synthesis coupled electron transport"/>
    <property type="evidence" value="ECO:0007669"/>
    <property type="project" value="InterPro"/>
</dbReference>
<keyword evidence="4 5" id="KW-0472">Membrane</keyword>
<feature type="transmembrane region" description="Helical" evidence="5">
    <location>
        <begin position="125"/>
        <end position="147"/>
    </location>
</feature>
<evidence type="ECO:0000256" key="5">
    <source>
        <dbReference type="SAM" id="Phobius"/>
    </source>
</evidence>
<feature type="transmembrane region" description="Helical" evidence="5">
    <location>
        <begin position="185"/>
        <end position="204"/>
    </location>
</feature>
<keyword evidence="3 5" id="KW-1133">Transmembrane helix</keyword>
<name>A0AAT9UQY3_9TRYP</name>
<keyword evidence="7" id="KW-0496">Mitochondrion</keyword>
<feature type="transmembrane region" description="Helical" evidence="5">
    <location>
        <begin position="85"/>
        <end position="104"/>
    </location>
</feature>
<feature type="domain" description="NADH:quinone oxidoreductase/Mrp antiporter transmembrane" evidence="6">
    <location>
        <begin position="81"/>
        <end position="349"/>
    </location>
</feature>
<feature type="transmembrane region" description="Helical" evidence="5">
    <location>
        <begin position="31"/>
        <end position="51"/>
    </location>
</feature>
<dbReference type="InterPro" id="IPR003945">
    <property type="entry name" value="NU5C-like"/>
</dbReference>
<feature type="transmembrane region" description="Helical" evidence="5">
    <location>
        <begin position="216"/>
        <end position="235"/>
    </location>
</feature>
<dbReference type="GO" id="GO:0016020">
    <property type="term" value="C:membrane"/>
    <property type="evidence" value="ECO:0007669"/>
    <property type="project" value="UniProtKB-SubCell"/>
</dbReference>
<evidence type="ECO:0000256" key="2">
    <source>
        <dbReference type="ARBA" id="ARBA00022692"/>
    </source>
</evidence>
<feature type="transmembrane region" description="Helical" evidence="5">
    <location>
        <begin position="242"/>
        <end position="261"/>
    </location>
</feature>
<dbReference type="PANTHER" id="PTHR42829:SF2">
    <property type="entry name" value="NADH-UBIQUINONE OXIDOREDUCTASE CHAIN 5"/>
    <property type="match status" value="1"/>
</dbReference>
<feature type="transmembrane region" description="Helical" evidence="5">
    <location>
        <begin position="309"/>
        <end position="332"/>
    </location>
</feature>
<feature type="transmembrane region" description="Helical" evidence="5">
    <location>
        <begin position="153"/>
        <end position="173"/>
    </location>
</feature>
<dbReference type="GO" id="GO:0015990">
    <property type="term" value="P:electron transport coupled proton transport"/>
    <property type="evidence" value="ECO:0007669"/>
    <property type="project" value="TreeGrafter"/>
</dbReference>
<comment type="subcellular location">
    <subcellularLocation>
        <location evidence="1">Membrane</location>
        <topology evidence="1">Multi-pass membrane protein</topology>
    </subcellularLocation>
</comment>
<geneLocation type="mitochondrion" evidence="7"/>
<dbReference type="GO" id="GO:0008137">
    <property type="term" value="F:NADH dehydrogenase (ubiquinone) activity"/>
    <property type="evidence" value="ECO:0007669"/>
    <property type="project" value="InterPro"/>
</dbReference>
<evidence type="ECO:0000256" key="4">
    <source>
        <dbReference type="ARBA" id="ARBA00023136"/>
    </source>
</evidence>